<evidence type="ECO:0000256" key="2">
    <source>
        <dbReference type="ARBA" id="ARBA00003522"/>
    </source>
</evidence>
<dbReference type="SMART" id="SM00729">
    <property type="entry name" value="Elp3"/>
    <property type="match status" value="1"/>
</dbReference>
<dbReference type="AlphaFoldDB" id="A0A0W8G569"/>
<evidence type="ECO:0000259" key="15">
    <source>
        <dbReference type="PROSITE" id="PS51918"/>
    </source>
</evidence>
<dbReference type="SFLD" id="SFLDG01067">
    <property type="entry name" value="SPASM/twitch_domain_containing"/>
    <property type="match status" value="1"/>
</dbReference>
<comment type="function">
    <text evidence="2">Involved in the biosynthesis of the iron-molybdenum cofactor (FeMo-co or M-cluster) found in the dinitrogenase enzyme of the nitrogenase complex in nitrogen-fixing microorganisms. NifB catalyzes the crucial step of radical SAM-dependent carbide insertion that occurs concomitant with the insertion of a 9th sulfur and the rearrangement/coupling of two [4Fe-4S] clusters into a [8Fe-9S-C] cluster, the precursor to the M-cluster.</text>
</comment>
<keyword evidence="10" id="KW-0411">Iron-sulfur</keyword>
<dbReference type="NCBIfam" id="TIGR01290">
    <property type="entry name" value="nifB"/>
    <property type="match status" value="1"/>
</dbReference>
<evidence type="ECO:0000256" key="13">
    <source>
        <dbReference type="ARBA" id="ARBA00030926"/>
    </source>
</evidence>
<dbReference type="SFLD" id="SFLDG01068">
    <property type="entry name" value="FeMo_cofactor_biosynthesis_pro"/>
    <property type="match status" value="1"/>
</dbReference>
<dbReference type="GO" id="GO:0046872">
    <property type="term" value="F:metal ion binding"/>
    <property type="evidence" value="ECO:0007669"/>
    <property type="project" value="UniProtKB-KW"/>
</dbReference>
<protein>
    <recommendedName>
        <fullName evidence="5">FeMo cofactor biosynthesis protein NifB</fullName>
    </recommendedName>
    <alternativeName>
        <fullName evidence="14">Nitrogenase cofactor maturase NifB</fullName>
    </alternativeName>
    <alternativeName>
        <fullName evidence="13">Radical SAM assemblase NifB</fullName>
    </alternativeName>
</protein>
<dbReference type="InterPro" id="IPR005980">
    <property type="entry name" value="Nase_CF_NifB"/>
</dbReference>
<dbReference type="Gene3D" id="3.30.420.130">
    <property type="entry name" value="Dinitrogenase iron-molybdenum cofactor biosynthesis domain"/>
    <property type="match status" value="1"/>
</dbReference>
<evidence type="ECO:0000256" key="3">
    <source>
        <dbReference type="ARBA" id="ARBA00005155"/>
    </source>
</evidence>
<name>A0A0W8G569_9ZZZZ</name>
<gene>
    <name evidence="16" type="ORF">ASZ90_001836</name>
</gene>
<dbReference type="Pfam" id="PF04055">
    <property type="entry name" value="Radical_SAM"/>
    <property type="match status" value="1"/>
</dbReference>
<dbReference type="CDD" id="cd01335">
    <property type="entry name" value="Radical_SAM"/>
    <property type="match status" value="1"/>
</dbReference>
<evidence type="ECO:0000256" key="12">
    <source>
        <dbReference type="ARBA" id="ARBA00023239"/>
    </source>
</evidence>
<keyword evidence="6" id="KW-0004">4Fe-4S</keyword>
<evidence type="ECO:0000256" key="6">
    <source>
        <dbReference type="ARBA" id="ARBA00022485"/>
    </source>
</evidence>
<dbReference type="SFLD" id="SFLDS00029">
    <property type="entry name" value="Radical_SAM"/>
    <property type="match status" value="1"/>
</dbReference>
<dbReference type="InterPro" id="IPR007197">
    <property type="entry name" value="rSAM"/>
</dbReference>
<dbReference type="GO" id="GO:0051539">
    <property type="term" value="F:4 iron, 4 sulfur cluster binding"/>
    <property type="evidence" value="ECO:0007669"/>
    <property type="project" value="UniProtKB-KW"/>
</dbReference>
<evidence type="ECO:0000313" key="16">
    <source>
        <dbReference type="EMBL" id="KUG28308.1"/>
    </source>
</evidence>
<keyword evidence="11" id="KW-0535">Nitrogen fixation</keyword>
<dbReference type="InterPro" id="IPR013785">
    <property type="entry name" value="Aldolase_TIM"/>
</dbReference>
<comment type="pathway">
    <text evidence="3">Cofactor biosynthesis; Fe-Mo cofactor biosynthesis.</text>
</comment>
<evidence type="ECO:0000256" key="9">
    <source>
        <dbReference type="ARBA" id="ARBA00023004"/>
    </source>
</evidence>
<dbReference type="InterPro" id="IPR003731">
    <property type="entry name" value="Di-Nase_FeMo-co_biosynth"/>
</dbReference>
<keyword evidence="9" id="KW-0408">Iron</keyword>
<feature type="domain" description="Radical SAM core" evidence="15">
    <location>
        <begin position="18"/>
        <end position="263"/>
    </location>
</feature>
<evidence type="ECO:0000256" key="4">
    <source>
        <dbReference type="ARBA" id="ARBA00006804"/>
    </source>
</evidence>
<reference evidence="16" key="1">
    <citation type="journal article" date="2015" name="Proc. Natl. Acad. Sci. U.S.A.">
        <title>Networks of energetic and metabolic interactions define dynamics in microbial communities.</title>
        <authorList>
            <person name="Embree M."/>
            <person name="Liu J.K."/>
            <person name="Al-Bassam M.M."/>
            <person name="Zengler K."/>
        </authorList>
    </citation>
    <scope>NUCLEOTIDE SEQUENCE</scope>
</reference>
<proteinExistence type="inferred from homology"/>
<sequence>MDIQRDLSRHPCFNKEASGQCGRVHLPVAPKCNIKCNYCDRKHDCVNESRPGVASAVLTPPQAMAYMEEVLEKEPRITVAGIAGPGDPMANWAETHHTLRLLKERFPHLLFCLSSNGLALPAHVDELAEVGATHVTVTINAVDPDVGEKVYSWVRDGKLILRGRAAAELLISRQLESVRLLAAKGITVKVNTIVVPGINEHHVAEISKTVAALGANIHNIMAMYPTANTPFAEIPEPTKDQIAAARQASAAFLPQMTHCRRCRADAVGLLCSDRSGEFSDMLRACSKTVPGADESRPYVAVASREGMLINLHLGEAWAFQIYGKNEAGLFLVEERAAPEPGGGPRRWEELARVLKDCRAVLCAAYGETPAKILMERGIMVHGCSGLVEDGVEEIFGAGDLTSLKSRRKGLSGACRCGGGSGEGCG</sequence>
<dbReference type="SUPFAM" id="SSF102114">
    <property type="entry name" value="Radical SAM enzymes"/>
    <property type="match status" value="1"/>
</dbReference>
<accession>A0A0W8G569</accession>
<dbReference type="InterPro" id="IPR036105">
    <property type="entry name" value="DiNase_FeMo-co_biosyn_sf"/>
</dbReference>
<comment type="cofactor">
    <cofactor evidence="1">
        <name>[4Fe-4S] cluster</name>
        <dbReference type="ChEBI" id="CHEBI:49883"/>
    </cofactor>
</comment>
<evidence type="ECO:0000256" key="1">
    <source>
        <dbReference type="ARBA" id="ARBA00001966"/>
    </source>
</evidence>
<evidence type="ECO:0000256" key="14">
    <source>
        <dbReference type="ARBA" id="ARBA00032102"/>
    </source>
</evidence>
<evidence type="ECO:0000256" key="7">
    <source>
        <dbReference type="ARBA" id="ARBA00022691"/>
    </source>
</evidence>
<organism evidence="16">
    <name type="scientific">hydrocarbon metagenome</name>
    <dbReference type="NCBI Taxonomy" id="938273"/>
    <lineage>
        <taxon>unclassified sequences</taxon>
        <taxon>metagenomes</taxon>
        <taxon>ecological metagenomes</taxon>
    </lineage>
</organism>
<dbReference type="Gene3D" id="3.20.20.70">
    <property type="entry name" value="Aldolase class I"/>
    <property type="match status" value="1"/>
</dbReference>
<comment type="caution">
    <text evidence="16">The sequence shown here is derived from an EMBL/GenBank/DDBJ whole genome shotgun (WGS) entry which is preliminary data.</text>
</comment>
<dbReference type="GO" id="GO:0016829">
    <property type="term" value="F:lyase activity"/>
    <property type="evidence" value="ECO:0007669"/>
    <property type="project" value="UniProtKB-KW"/>
</dbReference>
<dbReference type="PANTHER" id="PTHR43787:SF13">
    <property type="entry name" value="FEMO COFACTOR BIOSYNTHESIS PROTEIN NIFB"/>
    <property type="match status" value="1"/>
</dbReference>
<dbReference type="PANTHER" id="PTHR43787">
    <property type="entry name" value="FEMO COFACTOR BIOSYNTHESIS PROTEIN NIFB-RELATED"/>
    <property type="match status" value="1"/>
</dbReference>
<evidence type="ECO:0000256" key="5">
    <source>
        <dbReference type="ARBA" id="ARBA00021702"/>
    </source>
</evidence>
<keyword evidence="7" id="KW-0949">S-adenosyl-L-methionine</keyword>
<dbReference type="Pfam" id="PF02579">
    <property type="entry name" value="Nitro_FeMo-Co"/>
    <property type="match status" value="1"/>
</dbReference>
<dbReference type="InterPro" id="IPR006638">
    <property type="entry name" value="Elp3/MiaA/NifB-like_rSAM"/>
</dbReference>
<evidence type="ECO:0000256" key="8">
    <source>
        <dbReference type="ARBA" id="ARBA00022723"/>
    </source>
</evidence>
<evidence type="ECO:0000256" key="10">
    <source>
        <dbReference type="ARBA" id="ARBA00023014"/>
    </source>
</evidence>
<keyword evidence="8" id="KW-0479">Metal-binding</keyword>
<dbReference type="SUPFAM" id="SSF53146">
    <property type="entry name" value="Nitrogenase accessory factor-like"/>
    <property type="match status" value="1"/>
</dbReference>
<comment type="similarity">
    <text evidence="4">Belongs to the radical SAM superfamily. NifB family.</text>
</comment>
<dbReference type="SFLD" id="SFLDF00281">
    <property type="entry name" value="FeMo_cofactor_biosynthesis_pro"/>
    <property type="match status" value="1"/>
</dbReference>
<dbReference type="UniPathway" id="UPA00782"/>
<dbReference type="EMBL" id="LNQE01000235">
    <property type="protein sequence ID" value="KUG28308.1"/>
    <property type="molecule type" value="Genomic_DNA"/>
</dbReference>
<evidence type="ECO:0000256" key="11">
    <source>
        <dbReference type="ARBA" id="ARBA00023231"/>
    </source>
</evidence>
<keyword evidence="12" id="KW-0456">Lyase</keyword>
<dbReference type="InterPro" id="IPR058240">
    <property type="entry name" value="rSAM_sf"/>
</dbReference>
<dbReference type="PROSITE" id="PS51918">
    <property type="entry name" value="RADICAL_SAM"/>
    <property type="match status" value="1"/>
</dbReference>